<evidence type="ECO:0000256" key="2">
    <source>
        <dbReference type="ARBA" id="ARBA00022797"/>
    </source>
</evidence>
<evidence type="ECO:0000256" key="3">
    <source>
        <dbReference type="ARBA" id="ARBA00022801"/>
    </source>
</evidence>
<sequence>MEPFVIDIPQERLDDLRDRLSRTRWPDALDGVGWSYGVPPEAVRELAAYWLDGYSWRRHEARLNRLPQYTTVIDGQRVHFAHVRSQRPDVLPLLLTHGWPSTFADFSHVAEPLSRDFHVVVPSVPGFAFSGPTDEPGWGVRRVAAAWAELMSRLGYPRYGVHGGDLGALVSPALARLAPDRVVGVHVNALTTIPTDDMSGLTEAEAERARGVARWRQEFSGYASVQGTRPQTLAYALADSPAGQLAWFLDVFASWGTDVSGVSPDDVLTDVAIAWLTGTAGSSTRVYRESAGDWEPPSAPGTVPTAVAVFPGDTSVRRYAERAHRVVRWTEFQEGGHYAALQAPGVLVEDLRAFFSGFPVSPGASATPGP</sequence>
<dbReference type="RefSeq" id="WP_091101400.1">
    <property type="nucleotide sequence ID" value="NZ_FOBF01000007.1"/>
</dbReference>
<dbReference type="PANTHER" id="PTHR21661">
    <property type="entry name" value="EPOXIDE HYDROLASE 1-RELATED"/>
    <property type="match status" value="1"/>
</dbReference>
<dbReference type="Pfam" id="PF06441">
    <property type="entry name" value="EHN"/>
    <property type="match status" value="1"/>
</dbReference>
<keyword evidence="2" id="KW-0058">Aromatic hydrocarbons catabolism</keyword>
<dbReference type="OrthoDB" id="5171248at2"/>
<evidence type="ECO:0000313" key="7">
    <source>
        <dbReference type="Proteomes" id="UP000198953"/>
    </source>
</evidence>
<dbReference type="EMBL" id="FOBF01000007">
    <property type="protein sequence ID" value="SEL83213.1"/>
    <property type="molecule type" value="Genomic_DNA"/>
</dbReference>
<dbReference type="GO" id="GO:0004301">
    <property type="term" value="F:epoxide hydrolase activity"/>
    <property type="evidence" value="ECO:0007669"/>
    <property type="project" value="TreeGrafter"/>
</dbReference>
<accession>A0A1H7TEQ9</accession>
<dbReference type="PIRSF" id="PIRSF001112">
    <property type="entry name" value="Epoxide_hydrolase"/>
    <property type="match status" value="1"/>
</dbReference>
<dbReference type="AlphaFoldDB" id="A0A1H7TEQ9"/>
<dbReference type="PANTHER" id="PTHR21661:SF35">
    <property type="entry name" value="EPOXIDE HYDROLASE"/>
    <property type="match status" value="1"/>
</dbReference>
<comment type="similarity">
    <text evidence="1">Belongs to the peptidase S33 family.</text>
</comment>
<protein>
    <submittedName>
        <fullName evidence="6">Pimeloyl-ACP methyl ester carboxylesterase</fullName>
    </submittedName>
</protein>
<name>A0A1H7TEQ9_9ACTN</name>
<dbReference type="Proteomes" id="UP000198953">
    <property type="component" value="Unassembled WGS sequence"/>
</dbReference>
<dbReference type="InterPro" id="IPR010497">
    <property type="entry name" value="Epoxide_hydro_N"/>
</dbReference>
<evidence type="ECO:0000256" key="1">
    <source>
        <dbReference type="ARBA" id="ARBA00010088"/>
    </source>
</evidence>
<dbReference type="GO" id="GO:0097176">
    <property type="term" value="P:epoxide metabolic process"/>
    <property type="evidence" value="ECO:0007669"/>
    <property type="project" value="TreeGrafter"/>
</dbReference>
<evidence type="ECO:0000313" key="6">
    <source>
        <dbReference type="EMBL" id="SEL83213.1"/>
    </source>
</evidence>
<dbReference type="InterPro" id="IPR029058">
    <property type="entry name" value="AB_hydrolase_fold"/>
</dbReference>
<feature type="active site" description="Proton donor" evidence="4">
    <location>
        <position position="287"/>
    </location>
</feature>
<dbReference type="PRINTS" id="PR00412">
    <property type="entry name" value="EPOXHYDRLASE"/>
</dbReference>
<dbReference type="InterPro" id="IPR000639">
    <property type="entry name" value="Epox_hydrolase-like"/>
</dbReference>
<keyword evidence="3" id="KW-0378">Hydrolase</keyword>
<feature type="active site" description="Nucleophile" evidence="4">
    <location>
        <position position="165"/>
    </location>
</feature>
<proteinExistence type="inferred from homology"/>
<organism evidence="6 7">
    <name type="scientific">Nonomuraea pusilla</name>
    <dbReference type="NCBI Taxonomy" id="46177"/>
    <lineage>
        <taxon>Bacteria</taxon>
        <taxon>Bacillati</taxon>
        <taxon>Actinomycetota</taxon>
        <taxon>Actinomycetes</taxon>
        <taxon>Streptosporangiales</taxon>
        <taxon>Streptosporangiaceae</taxon>
        <taxon>Nonomuraea</taxon>
    </lineage>
</organism>
<feature type="active site" description="Proton acceptor" evidence="4">
    <location>
        <position position="337"/>
    </location>
</feature>
<gene>
    <name evidence="6" type="ORF">SAMN05660976_03466</name>
</gene>
<feature type="domain" description="Epoxide hydrolase N-terminal" evidence="5">
    <location>
        <begin position="1"/>
        <end position="106"/>
    </location>
</feature>
<evidence type="ECO:0000259" key="5">
    <source>
        <dbReference type="Pfam" id="PF06441"/>
    </source>
</evidence>
<dbReference type="SUPFAM" id="SSF53474">
    <property type="entry name" value="alpha/beta-Hydrolases"/>
    <property type="match status" value="1"/>
</dbReference>
<dbReference type="Gene3D" id="3.40.50.1820">
    <property type="entry name" value="alpha/beta hydrolase"/>
    <property type="match status" value="1"/>
</dbReference>
<dbReference type="STRING" id="46177.SAMN05660976_03466"/>
<reference evidence="6 7" key="1">
    <citation type="submission" date="2016-10" db="EMBL/GenBank/DDBJ databases">
        <authorList>
            <person name="de Groot N.N."/>
        </authorList>
    </citation>
    <scope>NUCLEOTIDE SEQUENCE [LARGE SCALE GENOMIC DNA]</scope>
    <source>
        <strain evidence="6 7">DSM 43357</strain>
    </source>
</reference>
<keyword evidence="7" id="KW-1185">Reference proteome</keyword>
<evidence type="ECO:0000256" key="4">
    <source>
        <dbReference type="PIRSR" id="PIRSR001112-1"/>
    </source>
</evidence>
<dbReference type="InterPro" id="IPR016292">
    <property type="entry name" value="Epoxide_hydrolase"/>
</dbReference>